<comment type="caution">
    <text evidence="1">The sequence shown here is derived from an EMBL/GenBank/DDBJ whole genome shotgun (WGS) entry which is preliminary data.</text>
</comment>
<evidence type="ECO:0000313" key="2">
    <source>
        <dbReference type="Proteomes" id="UP000813385"/>
    </source>
</evidence>
<organism evidence="1 2">
    <name type="scientific">Plectosphaerella cucumerina</name>
    <dbReference type="NCBI Taxonomy" id="40658"/>
    <lineage>
        <taxon>Eukaryota</taxon>
        <taxon>Fungi</taxon>
        <taxon>Dikarya</taxon>
        <taxon>Ascomycota</taxon>
        <taxon>Pezizomycotina</taxon>
        <taxon>Sordariomycetes</taxon>
        <taxon>Hypocreomycetidae</taxon>
        <taxon>Glomerellales</taxon>
        <taxon>Plectosphaerellaceae</taxon>
        <taxon>Plectosphaerella</taxon>
    </lineage>
</organism>
<sequence>MALAASKAVEVGDPLATGDCLIQPSGTLHAPFSLSRCLLTGSMQWDARDMQRVVSLVKLEVEHGDLANEERPES</sequence>
<gene>
    <name evidence="1" type="ORF">B0T11DRAFT_284838</name>
</gene>
<accession>A0A8K0TEE1</accession>
<reference evidence="1" key="1">
    <citation type="journal article" date="2021" name="Nat. Commun.">
        <title>Genetic determinants of endophytism in the Arabidopsis root mycobiome.</title>
        <authorList>
            <person name="Mesny F."/>
            <person name="Miyauchi S."/>
            <person name="Thiergart T."/>
            <person name="Pickel B."/>
            <person name="Atanasova L."/>
            <person name="Karlsson M."/>
            <person name="Huettel B."/>
            <person name="Barry K.W."/>
            <person name="Haridas S."/>
            <person name="Chen C."/>
            <person name="Bauer D."/>
            <person name="Andreopoulos W."/>
            <person name="Pangilinan J."/>
            <person name="LaButti K."/>
            <person name="Riley R."/>
            <person name="Lipzen A."/>
            <person name="Clum A."/>
            <person name="Drula E."/>
            <person name="Henrissat B."/>
            <person name="Kohler A."/>
            <person name="Grigoriev I.V."/>
            <person name="Martin F.M."/>
            <person name="Hacquard S."/>
        </authorList>
    </citation>
    <scope>NUCLEOTIDE SEQUENCE</scope>
    <source>
        <strain evidence="1">MPI-CAGE-AT-0016</strain>
    </source>
</reference>
<dbReference type="EMBL" id="JAGPXD010000004">
    <property type="protein sequence ID" value="KAH7358621.1"/>
    <property type="molecule type" value="Genomic_DNA"/>
</dbReference>
<dbReference type="AlphaFoldDB" id="A0A8K0TEE1"/>
<dbReference type="Proteomes" id="UP000813385">
    <property type="component" value="Unassembled WGS sequence"/>
</dbReference>
<evidence type="ECO:0000313" key="1">
    <source>
        <dbReference type="EMBL" id="KAH7358621.1"/>
    </source>
</evidence>
<keyword evidence="2" id="KW-1185">Reference proteome</keyword>
<name>A0A8K0TEE1_9PEZI</name>
<proteinExistence type="predicted"/>
<protein>
    <submittedName>
        <fullName evidence="1">Uncharacterized protein</fullName>
    </submittedName>
</protein>